<evidence type="ECO:0000313" key="2">
    <source>
        <dbReference type="EMBL" id="SPF50313.1"/>
    </source>
</evidence>
<dbReference type="Gene3D" id="1.10.10.10">
    <property type="entry name" value="Winged helix-like DNA-binding domain superfamily/Winged helix DNA-binding domain"/>
    <property type="match status" value="1"/>
</dbReference>
<feature type="domain" description="HTH crp-type" evidence="1">
    <location>
        <begin position="1"/>
        <end position="61"/>
    </location>
</feature>
<gene>
    <name evidence="2" type="ORF">SBA1_990016</name>
</gene>
<dbReference type="EMBL" id="OMOD01000198">
    <property type="protein sequence ID" value="SPF50313.1"/>
    <property type="molecule type" value="Genomic_DNA"/>
</dbReference>
<dbReference type="GO" id="GO:0006355">
    <property type="term" value="P:regulation of DNA-templated transcription"/>
    <property type="evidence" value="ECO:0007669"/>
    <property type="project" value="InterPro"/>
</dbReference>
<name>A0A2U3LEH3_9BACT</name>
<dbReference type="InterPro" id="IPR036390">
    <property type="entry name" value="WH_DNA-bd_sf"/>
</dbReference>
<evidence type="ECO:0000313" key="3">
    <source>
        <dbReference type="Proteomes" id="UP000238701"/>
    </source>
</evidence>
<dbReference type="InterPro" id="IPR012318">
    <property type="entry name" value="HTH_CRP"/>
</dbReference>
<dbReference type="PROSITE" id="PS51063">
    <property type="entry name" value="HTH_CRP_2"/>
    <property type="match status" value="1"/>
</dbReference>
<dbReference type="AlphaFoldDB" id="A0A2U3LEH3"/>
<reference evidence="3" key="1">
    <citation type="submission" date="2018-02" db="EMBL/GenBank/DDBJ databases">
        <authorList>
            <person name="Hausmann B."/>
        </authorList>
    </citation>
    <scope>NUCLEOTIDE SEQUENCE [LARGE SCALE GENOMIC DNA]</scope>
    <source>
        <strain evidence="3">Peat soil MAG SbA1</strain>
    </source>
</reference>
<sequence length="68" mass="7699">MLAHFGKDGKPEVAIPRISQETLAEMVGTTRGRVSFFMNRFRKLGFIDYHAADDLQVHSSLLQVVLHD</sequence>
<protein>
    <submittedName>
        <fullName evidence="2">Transcriptional regulator, Crp/Fnr family</fullName>
    </submittedName>
</protein>
<proteinExistence type="predicted"/>
<accession>A0A2U3LEH3</accession>
<dbReference type="SUPFAM" id="SSF46785">
    <property type="entry name" value="Winged helix' DNA-binding domain"/>
    <property type="match status" value="1"/>
</dbReference>
<dbReference type="Proteomes" id="UP000238701">
    <property type="component" value="Unassembled WGS sequence"/>
</dbReference>
<dbReference type="Pfam" id="PF13545">
    <property type="entry name" value="HTH_Crp_2"/>
    <property type="match status" value="1"/>
</dbReference>
<evidence type="ECO:0000259" key="1">
    <source>
        <dbReference type="PROSITE" id="PS51063"/>
    </source>
</evidence>
<dbReference type="InterPro" id="IPR036388">
    <property type="entry name" value="WH-like_DNA-bd_sf"/>
</dbReference>
<organism evidence="2 3">
    <name type="scientific">Candidatus Sulfotelmatobacter kueseliae</name>
    <dbReference type="NCBI Taxonomy" id="2042962"/>
    <lineage>
        <taxon>Bacteria</taxon>
        <taxon>Pseudomonadati</taxon>
        <taxon>Acidobacteriota</taxon>
        <taxon>Terriglobia</taxon>
        <taxon>Terriglobales</taxon>
        <taxon>Candidatus Korobacteraceae</taxon>
        <taxon>Candidatus Sulfotelmatobacter</taxon>
    </lineage>
</organism>
<dbReference type="GO" id="GO:0003677">
    <property type="term" value="F:DNA binding"/>
    <property type="evidence" value="ECO:0007669"/>
    <property type="project" value="InterPro"/>
</dbReference>